<dbReference type="Proteomes" id="UP000253426">
    <property type="component" value="Unassembled WGS sequence"/>
</dbReference>
<sequence>MKDSAASPPRLAVVSLCLCITAPCFSQNLRPGVPEIRIEAPVKERMTMTPVDSRALMREGWELPMYLLKCETPESVPSKILKQTLDWDKRYFEHLGLTVQSSGESQATKAHAQFDAVRTPYTMGTLRVETLQTVWVWALWVPFSEEFKSTEAPKNVSRLMPALHGNMTWLDRVDGKTIYFSESASGDAEVRVVHTMVTGTGVLLWGLKGNWKSAGTPISSQPKFNEGWFRSAEGSFK</sequence>
<gene>
    <name evidence="1" type="ORF">DES53_115171</name>
</gene>
<organism evidence="1 2">
    <name type="scientific">Roseimicrobium gellanilyticum</name>
    <dbReference type="NCBI Taxonomy" id="748857"/>
    <lineage>
        <taxon>Bacteria</taxon>
        <taxon>Pseudomonadati</taxon>
        <taxon>Verrucomicrobiota</taxon>
        <taxon>Verrucomicrobiia</taxon>
        <taxon>Verrucomicrobiales</taxon>
        <taxon>Verrucomicrobiaceae</taxon>
        <taxon>Roseimicrobium</taxon>
    </lineage>
</organism>
<accession>A0A366H7R8</accession>
<protein>
    <submittedName>
        <fullName evidence="1">Uncharacterized protein</fullName>
    </submittedName>
</protein>
<name>A0A366H7R8_9BACT</name>
<evidence type="ECO:0000313" key="2">
    <source>
        <dbReference type="Proteomes" id="UP000253426"/>
    </source>
</evidence>
<comment type="caution">
    <text evidence="1">The sequence shown here is derived from an EMBL/GenBank/DDBJ whole genome shotgun (WGS) entry which is preliminary data.</text>
</comment>
<dbReference type="EMBL" id="QNRR01000015">
    <property type="protein sequence ID" value="RBP37030.1"/>
    <property type="molecule type" value="Genomic_DNA"/>
</dbReference>
<keyword evidence="2" id="KW-1185">Reference proteome</keyword>
<dbReference type="AlphaFoldDB" id="A0A366H7R8"/>
<reference evidence="1 2" key="1">
    <citation type="submission" date="2018-06" db="EMBL/GenBank/DDBJ databases">
        <title>Genomic Encyclopedia of Type Strains, Phase IV (KMG-IV): sequencing the most valuable type-strain genomes for metagenomic binning, comparative biology and taxonomic classification.</title>
        <authorList>
            <person name="Goeker M."/>
        </authorList>
    </citation>
    <scope>NUCLEOTIDE SEQUENCE [LARGE SCALE GENOMIC DNA]</scope>
    <source>
        <strain evidence="1 2">DSM 25532</strain>
    </source>
</reference>
<proteinExistence type="predicted"/>
<dbReference type="RefSeq" id="WP_113961800.1">
    <property type="nucleotide sequence ID" value="NZ_QNRR01000015.1"/>
</dbReference>
<evidence type="ECO:0000313" key="1">
    <source>
        <dbReference type="EMBL" id="RBP37030.1"/>
    </source>
</evidence>